<dbReference type="CDD" id="cd16841">
    <property type="entry name" value="RraA_family"/>
    <property type="match status" value="1"/>
</dbReference>
<dbReference type="InterPro" id="IPR036704">
    <property type="entry name" value="RraA/RraA-like_sf"/>
</dbReference>
<evidence type="ECO:0000313" key="6">
    <source>
        <dbReference type="EMBL" id="SAI39457.1"/>
    </source>
</evidence>
<keyword evidence="6" id="KW-0808">Transferase</keyword>
<dbReference type="PANTHER" id="PTHR33254:SF4">
    <property type="entry name" value="4-HYDROXY-4-METHYL-2-OXOGLUTARATE ALDOLASE 3-RELATED"/>
    <property type="match status" value="1"/>
</dbReference>
<comment type="cofactor">
    <cofactor evidence="1">
        <name>a divalent metal cation</name>
        <dbReference type="ChEBI" id="CHEBI:60240"/>
    </cofactor>
</comment>
<name>A0A157Q0Z3_9BORD</name>
<dbReference type="GO" id="GO:0016829">
    <property type="term" value="F:lyase activity"/>
    <property type="evidence" value="ECO:0007669"/>
    <property type="project" value="UniProtKB-KW"/>
</dbReference>
<dbReference type="EMBL" id="FKBS01000017">
    <property type="protein sequence ID" value="SAI39457.1"/>
    <property type="molecule type" value="Genomic_DNA"/>
</dbReference>
<dbReference type="GO" id="GO:0032259">
    <property type="term" value="P:methylation"/>
    <property type="evidence" value="ECO:0007669"/>
    <property type="project" value="UniProtKB-KW"/>
</dbReference>
<evidence type="ECO:0000313" key="7">
    <source>
        <dbReference type="Proteomes" id="UP000077037"/>
    </source>
</evidence>
<dbReference type="Pfam" id="PF03737">
    <property type="entry name" value="RraA-like"/>
    <property type="match status" value="1"/>
</dbReference>
<proteinExistence type="predicted"/>
<reference evidence="6 7" key="1">
    <citation type="submission" date="2016-03" db="EMBL/GenBank/DDBJ databases">
        <authorList>
            <consortium name="Pathogen Informatics"/>
        </authorList>
    </citation>
    <scope>NUCLEOTIDE SEQUENCE [LARGE SCALE GENOMIC DNA]</scope>
    <source>
        <strain evidence="6 7">NCTC13364</strain>
    </source>
</reference>
<sequence>MNTPLPGARILPAACTGDASVREALSGIVTAHLSDNLGRQVGIVGLQPYHRTGKLVGTALTVRTRPGDNLFIYQAMMQVQPGHVLVIDAGGALNNAVLGEIMKRYLQRHGCAGVVVDGAIRDVGAFSQDDFPCYARGVTHRGPFKDGPGEVNVPVTIGGQVIEPGDWVVGDEDGLVSFAPDHACALIEAARAHAAKEERIMAEIATGQRKQSWMQAAFAAKGMA</sequence>
<dbReference type="NCBIfam" id="NF004850">
    <property type="entry name" value="PRK06201.1"/>
    <property type="match status" value="1"/>
</dbReference>
<evidence type="ECO:0000256" key="1">
    <source>
        <dbReference type="ARBA" id="ARBA00001968"/>
    </source>
</evidence>
<dbReference type="OrthoDB" id="8717144at2"/>
<comment type="cofactor">
    <cofactor evidence="5">
        <name>Mg(2+)</name>
        <dbReference type="ChEBI" id="CHEBI:18420"/>
    </cofactor>
</comment>
<evidence type="ECO:0000256" key="2">
    <source>
        <dbReference type="ARBA" id="ARBA00016549"/>
    </source>
</evidence>
<evidence type="ECO:0000256" key="4">
    <source>
        <dbReference type="ARBA" id="ARBA00030169"/>
    </source>
</evidence>
<evidence type="ECO:0000256" key="3">
    <source>
        <dbReference type="ARBA" id="ARBA00029596"/>
    </source>
</evidence>
<dbReference type="Proteomes" id="UP000077037">
    <property type="component" value="Unassembled WGS sequence"/>
</dbReference>
<dbReference type="Gene3D" id="3.50.30.40">
    <property type="entry name" value="Ribonuclease E inhibitor RraA/RraA-like"/>
    <property type="match status" value="1"/>
</dbReference>
<keyword evidence="5" id="KW-0479">Metal-binding</keyword>
<organism evidence="6 7">
    <name type="scientific">Bordetella ansorpii</name>
    <dbReference type="NCBI Taxonomy" id="288768"/>
    <lineage>
        <taxon>Bacteria</taxon>
        <taxon>Pseudomonadati</taxon>
        <taxon>Pseudomonadota</taxon>
        <taxon>Betaproteobacteria</taxon>
        <taxon>Burkholderiales</taxon>
        <taxon>Alcaligenaceae</taxon>
        <taxon>Bordetella</taxon>
    </lineage>
</organism>
<dbReference type="PANTHER" id="PTHR33254">
    <property type="entry name" value="4-HYDROXY-4-METHYL-2-OXOGLUTARATE ALDOLASE 3-RELATED"/>
    <property type="match status" value="1"/>
</dbReference>
<keyword evidence="5" id="KW-0460">Magnesium</keyword>
<accession>A0A157Q0Z3</accession>
<keyword evidence="6" id="KW-0456">Lyase</keyword>
<feature type="binding site" evidence="5">
    <location>
        <position position="121"/>
    </location>
    <ligand>
        <name>substrate</name>
    </ligand>
</feature>
<keyword evidence="6" id="KW-0489">Methyltransferase</keyword>
<dbReference type="GO" id="GO:0046872">
    <property type="term" value="F:metal ion binding"/>
    <property type="evidence" value="ECO:0007669"/>
    <property type="project" value="UniProtKB-KW"/>
</dbReference>
<dbReference type="AlphaFoldDB" id="A0A157Q0Z3"/>
<feature type="binding site" evidence="5">
    <location>
        <position position="122"/>
    </location>
    <ligand>
        <name>Mg(2+)</name>
        <dbReference type="ChEBI" id="CHEBI:18420"/>
    </ligand>
</feature>
<dbReference type="SUPFAM" id="SSF89562">
    <property type="entry name" value="RraA-like"/>
    <property type="match status" value="1"/>
</dbReference>
<evidence type="ECO:0000256" key="5">
    <source>
        <dbReference type="PIRSR" id="PIRSR605493-1"/>
    </source>
</evidence>
<protein>
    <recommendedName>
        <fullName evidence="2">Putative 4-hydroxy-4-methyl-2-oxoglutarate aldolase</fullName>
    </recommendedName>
    <alternativeName>
        <fullName evidence="3">Regulator of ribonuclease activity homolog</fullName>
    </alternativeName>
    <alternativeName>
        <fullName evidence="4">RraA-like protein</fullName>
    </alternativeName>
</protein>
<dbReference type="GO" id="GO:0008168">
    <property type="term" value="F:methyltransferase activity"/>
    <property type="evidence" value="ECO:0007669"/>
    <property type="project" value="UniProtKB-KW"/>
</dbReference>
<dbReference type="RefSeq" id="WP_066414628.1">
    <property type="nucleotide sequence ID" value="NZ_FKBS01000017.1"/>
</dbReference>
<feature type="binding site" evidence="5">
    <location>
        <begin position="99"/>
        <end position="102"/>
    </location>
    <ligand>
        <name>substrate</name>
    </ligand>
</feature>
<dbReference type="InterPro" id="IPR005493">
    <property type="entry name" value="RraA/RraA-like"/>
</dbReference>
<gene>
    <name evidence="6" type="primary">menG2_3</name>
    <name evidence="6" type="ORF">SAMEA1982600_03083</name>
</gene>